<dbReference type="AlphaFoldDB" id="X1CPC7"/>
<comment type="caution">
    <text evidence="1">The sequence shown here is derived from an EMBL/GenBank/DDBJ whole genome shotgun (WGS) entry which is preliminary data.</text>
</comment>
<reference evidence="1" key="1">
    <citation type="journal article" date="2014" name="Front. Microbiol.">
        <title>High frequency of phylogenetically diverse reductive dehalogenase-homologous genes in deep subseafloor sedimentary metagenomes.</title>
        <authorList>
            <person name="Kawai M."/>
            <person name="Futagami T."/>
            <person name="Toyoda A."/>
            <person name="Takaki Y."/>
            <person name="Nishi S."/>
            <person name="Hori S."/>
            <person name="Arai W."/>
            <person name="Tsubouchi T."/>
            <person name="Morono Y."/>
            <person name="Uchiyama I."/>
            <person name="Ito T."/>
            <person name="Fujiyama A."/>
            <person name="Inagaki F."/>
            <person name="Takami H."/>
        </authorList>
    </citation>
    <scope>NUCLEOTIDE SEQUENCE</scope>
    <source>
        <strain evidence="1">Expedition CK06-06</strain>
    </source>
</reference>
<protein>
    <submittedName>
        <fullName evidence="1">Uncharacterized protein</fullName>
    </submittedName>
</protein>
<accession>X1CPC7</accession>
<evidence type="ECO:0000313" key="1">
    <source>
        <dbReference type="EMBL" id="GAH10281.1"/>
    </source>
</evidence>
<gene>
    <name evidence="1" type="ORF">S01H4_64421</name>
</gene>
<organism evidence="1">
    <name type="scientific">marine sediment metagenome</name>
    <dbReference type="NCBI Taxonomy" id="412755"/>
    <lineage>
        <taxon>unclassified sequences</taxon>
        <taxon>metagenomes</taxon>
        <taxon>ecological metagenomes</taxon>
    </lineage>
</organism>
<name>X1CPC7_9ZZZZ</name>
<sequence length="72" mass="8130">MEKVIPILNDLISSESKTISFTIIEGDKNIVYSTNNWDISGDIDEINSKWNSKEPGIVKVSEKEYIILQNTA</sequence>
<proteinExistence type="predicted"/>
<dbReference type="EMBL" id="BART01039060">
    <property type="protein sequence ID" value="GAH10281.1"/>
    <property type="molecule type" value="Genomic_DNA"/>
</dbReference>
<feature type="non-terminal residue" evidence="1">
    <location>
        <position position="72"/>
    </location>
</feature>